<accession>A0A9W7FT67</accession>
<dbReference type="AlphaFoldDB" id="A0A9W7FT67"/>
<gene>
    <name evidence="2" type="ORF">TrLO_g1091</name>
</gene>
<evidence type="ECO:0000313" key="2">
    <source>
        <dbReference type="EMBL" id="GMI17700.1"/>
    </source>
</evidence>
<name>A0A9W7FT67_9STRA</name>
<feature type="signal peptide" evidence="1">
    <location>
        <begin position="1"/>
        <end position="21"/>
    </location>
</feature>
<dbReference type="EMBL" id="BRXW01000303">
    <property type="protein sequence ID" value="GMI17700.1"/>
    <property type="molecule type" value="Genomic_DNA"/>
</dbReference>
<protein>
    <submittedName>
        <fullName evidence="2">Uncharacterized protein</fullName>
    </submittedName>
</protein>
<reference evidence="3" key="1">
    <citation type="journal article" date="2023" name="Commun. Biol.">
        <title>Genome analysis of Parmales, the sister group of diatoms, reveals the evolutionary specialization of diatoms from phago-mixotrophs to photoautotrophs.</title>
        <authorList>
            <person name="Ban H."/>
            <person name="Sato S."/>
            <person name="Yoshikawa S."/>
            <person name="Yamada K."/>
            <person name="Nakamura Y."/>
            <person name="Ichinomiya M."/>
            <person name="Sato N."/>
            <person name="Blanc-Mathieu R."/>
            <person name="Endo H."/>
            <person name="Kuwata A."/>
            <person name="Ogata H."/>
        </authorList>
    </citation>
    <scope>NUCLEOTIDE SEQUENCE [LARGE SCALE GENOMIC DNA]</scope>
    <source>
        <strain evidence="3">NIES 3700</strain>
    </source>
</reference>
<dbReference type="Proteomes" id="UP001165122">
    <property type="component" value="Unassembled WGS sequence"/>
</dbReference>
<evidence type="ECO:0000313" key="3">
    <source>
        <dbReference type="Proteomes" id="UP001165122"/>
    </source>
</evidence>
<keyword evidence="3" id="KW-1185">Reference proteome</keyword>
<sequence>MKASGLLTTFCALLSFLPSLSFVAIRIDNRIIGSAGARRARAPTTPLLLSSTLSPALSSTRSPISYNLIQNSLKTKKSQLLTSLSPHFLKRAKKKEILKQVDTLIGFNPVSLLTDSNLLDGVKWNLVIKPQGPSFRRPHYRTLQISLESSLTFTFSTLTSTSLYKVSSLTRSEITLTRLSKKYLGIKLPSLSKSLSLKIDYLDGDLFIFTEESMNCPHVYSSSVLNRSNKISDERSLSESKVEKKQFNIGEAYVVEEEGKDTNWTGGGDDMKKAIKEFK</sequence>
<organism evidence="2 3">
    <name type="scientific">Triparma laevis f. longispina</name>
    <dbReference type="NCBI Taxonomy" id="1714387"/>
    <lineage>
        <taxon>Eukaryota</taxon>
        <taxon>Sar</taxon>
        <taxon>Stramenopiles</taxon>
        <taxon>Ochrophyta</taxon>
        <taxon>Bolidophyceae</taxon>
        <taxon>Parmales</taxon>
        <taxon>Triparmaceae</taxon>
        <taxon>Triparma</taxon>
    </lineage>
</organism>
<evidence type="ECO:0000256" key="1">
    <source>
        <dbReference type="SAM" id="SignalP"/>
    </source>
</evidence>
<proteinExistence type="predicted"/>
<feature type="chain" id="PRO_5040867174" evidence="1">
    <location>
        <begin position="22"/>
        <end position="279"/>
    </location>
</feature>
<keyword evidence="1" id="KW-0732">Signal</keyword>
<comment type="caution">
    <text evidence="2">The sequence shown here is derived from an EMBL/GenBank/DDBJ whole genome shotgun (WGS) entry which is preliminary data.</text>
</comment>